<dbReference type="PROSITE" id="PS51294">
    <property type="entry name" value="HTH_MYB"/>
    <property type="match status" value="1"/>
</dbReference>
<dbReference type="PROSITE" id="PS50090">
    <property type="entry name" value="MYB_LIKE"/>
    <property type="match status" value="1"/>
</dbReference>
<feature type="region of interest" description="Disordered" evidence="3">
    <location>
        <begin position="516"/>
        <end position="535"/>
    </location>
</feature>
<keyword evidence="2" id="KW-0539">Nucleus</keyword>
<sequence length="575" mass="65237">MDPETKIAPVDESPNMFLYSHSEVDQDLSYLSAFEDEVTRLQHYLPECSMDCLDGTVDFETFNSLKGFNIGSFSCAFKYDQIKFDGDALELYFAQEGEETKGNSKRMLVTNEKTVIGDFSLHSTCEETILNTEPVDEVPNLNYSSWEKSCLGGVDLESNSPHFKERDCHAEMSDLSSSRVMLLESTYDKDPFSLEKMTTQDLCQVFSRIFGCETLVMDKQWLKHCIVFGLQNQGELIDGLDHLECGTTSKVNEGKAVHLTCTALSGIAPDSTEILGAQLMSAEKHVKREKLTGCNSLESMSSPVRDVGFCSLGESNPVDVIVTRQQTHRPTRTCTKRLEQQDSRYQHLNIGAFYKNRRDEFLHVRSHKQHHEKGSGTSQMICQEECLRGSSVQVPLELSVQIGHLTKSTSLVDDFDNCNDEEVSVSNEDFDKETSSADSQDNISKSECVKRRRGLRKKRQRHQRWTTCEVMKLIEGVSKFGVGKWTHIKKSLFSSSSHRTSVNLKDKWRNLLKASSNETQKRRKVEQEQTHASHQLPDSVWRQVRELAVIYSYPRKSKSKVSCTSLASSTPSYYC</sequence>
<evidence type="ECO:0000259" key="5">
    <source>
        <dbReference type="PROSITE" id="PS51294"/>
    </source>
</evidence>
<keyword evidence="7" id="KW-1185">Reference proteome</keyword>
<dbReference type="PANTHER" id="PTHR47122:SF8">
    <property type="entry name" value="MYB-LIKE DOMAIN-CONTAINING PROTEIN"/>
    <property type="match status" value="1"/>
</dbReference>
<evidence type="ECO:0000256" key="3">
    <source>
        <dbReference type="SAM" id="MobiDB-lite"/>
    </source>
</evidence>
<dbReference type="InterPro" id="IPR017930">
    <property type="entry name" value="Myb_dom"/>
</dbReference>
<evidence type="ECO:0000313" key="6">
    <source>
        <dbReference type="EMBL" id="KDP44014.1"/>
    </source>
</evidence>
<evidence type="ECO:0000256" key="2">
    <source>
        <dbReference type="ARBA" id="ARBA00023242"/>
    </source>
</evidence>
<feature type="domain" description="Myb-like" evidence="4">
    <location>
        <begin position="457"/>
        <end position="512"/>
    </location>
</feature>
<reference evidence="6 7" key="1">
    <citation type="journal article" date="2014" name="PLoS ONE">
        <title>Global Analysis of Gene Expression Profiles in Physic Nut (Jatropha curcas L.) Seedlings Exposed to Salt Stress.</title>
        <authorList>
            <person name="Zhang L."/>
            <person name="Zhang C."/>
            <person name="Wu P."/>
            <person name="Chen Y."/>
            <person name="Li M."/>
            <person name="Jiang H."/>
            <person name="Wu G."/>
        </authorList>
    </citation>
    <scope>NUCLEOTIDE SEQUENCE [LARGE SCALE GENOMIC DNA]</scope>
    <source>
        <strain evidence="7">cv. GZQX0401</strain>
        <tissue evidence="6">Young leaves</tissue>
    </source>
</reference>
<dbReference type="CDD" id="cd11660">
    <property type="entry name" value="SANT_TRF"/>
    <property type="match status" value="1"/>
</dbReference>
<feature type="domain" description="HTH myb-type" evidence="5">
    <location>
        <begin position="457"/>
        <end position="516"/>
    </location>
</feature>
<dbReference type="GO" id="GO:0005634">
    <property type="term" value="C:nucleus"/>
    <property type="evidence" value="ECO:0007669"/>
    <property type="project" value="UniProtKB-SubCell"/>
</dbReference>
<protein>
    <submittedName>
        <fullName evidence="6">Uncharacterized protein</fullName>
    </submittedName>
</protein>
<dbReference type="PANTHER" id="PTHR47122">
    <property type="entry name" value="MYB-LIKE DNA-BINDING DOMAIN CONTAINING PROTEIN, EXPRESSED"/>
    <property type="match status" value="1"/>
</dbReference>
<gene>
    <name evidence="6" type="ORF">JCGZ_05481</name>
</gene>
<dbReference type="Gene3D" id="1.10.246.220">
    <property type="match status" value="1"/>
</dbReference>
<dbReference type="InterPro" id="IPR001005">
    <property type="entry name" value="SANT/Myb"/>
</dbReference>
<dbReference type="InterPro" id="IPR009057">
    <property type="entry name" value="Homeodomain-like_sf"/>
</dbReference>
<dbReference type="OrthoDB" id="608866at2759"/>
<accession>A0A067LIF1</accession>
<feature type="compositionally biased region" description="Polar residues" evidence="3">
    <location>
        <begin position="436"/>
        <end position="445"/>
    </location>
</feature>
<evidence type="ECO:0000259" key="4">
    <source>
        <dbReference type="PROSITE" id="PS50090"/>
    </source>
</evidence>
<evidence type="ECO:0000256" key="1">
    <source>
        <dbReference type="ARBA" id="ARBA00004123"/>
    </source>
</evidence>
<name>A0A067LIF1_JATCU</name>
<dbReference type="SMART" id="SM00717">
    <property type="entry name" value="SANT"/>
    <property type="match status" value="1"/>
</dbReference>
<feature type="region of interest" description="Disordered" evidence="3">
    <location>
        <begin position="426"/>
        <end position="445"/>
    </location>
</feature>
<evidence type="ECO:0000313" key="7">
    <source>
        <dbReference type="Proteomes" id="UP000027138"/>
    </source>
</evidence>
<dbReference type="Proteomes" id="UP000027138">
    <property type="component" value="Unassembled WGS sequence"/>
</dbReference>
<dbReference type="Pfam" id="PF00249">
    <property type="entry name" value="Myb_DNA-binding"/>
    <property type="match status" value="1"/>
</dbReference>
<organism evidence="6 7">
    <name type="scientific">Jatropha curcas</name>
    <name type="common">Barbados nut</name>
    <dbReference type="NCBI Taxonomy" id="180498"/>
    <lineage>
        <taxon>Eukaryota</taxon>
        <taxon>Viridiplantae</taxon>
        <taxon>Streptophyta</taxon>
        <taxon>Embryophyta</taxon>
        <taxon>Tracheophyta</taxon>
        <taxon>Spermatophyta</taxon>
        <taxon>Magnoliopsida</taxon>
        <taxon>eudicotyledons</taxon>
        <taxon>Gunneridae</taxon>
        <taxon>Pentapetalae</taxon>
        <taxon>rosids</taxon>
        <taxon>fabids</taxon>
        <taxon>Malpighiales</taxon>
        <taxon>Euphorbiaceae</taxon>
        <taxon>Crotonoideae</taxon>
        <taxon>Jatropheae</taxon>
        <taxon>Jatropha</taxon>
    </lineage>
</organism>
<dbReference type="SUPFAM" id="SSF46689">
    <property type="entry name" value="Homeodomain-like"/>
    <property type="match status" value="1"/>
</dbReference>
<dbReference type="AlphaFoldDB" id="A0A067LIF1"/>
<proteinExistence type="predicted"/>
<dbReference type="EMBL" id="KK914256">
    <property type="protein sequence ID" value="KDP44014.1"/>
    <property type="molecule type" value="Genomic_DNA"/>
</dbReference>
<dbReference type="KEGG" id="jcu:105628060"/>
<comment type="subcellular location">
    <subcellularLocation>
        <location evidence="1">Nucleus</location>
    </subcellularLocation>
</comment>